<dbReference type="Proteomes" id="UP000287188">
    <property type="component" value="Unassembled WGS sequence"/>
</dbReference>
<feature type="transmembrane region" description="Helical" evidence="6">
    <location>
        <begin position="242"/>
        <end position="260"/>
    </location>
</feature>
<accession>A0A402AUV2</accession>
<evidence type="ECO:0000256" key="4">
    <source>
        <dbReference type="ARBA" id="ARBA00022989"/>
    </source>
</evidence>
<dbReference type="Pfam" id="PF01943">
    <property type="entry name" value="Polysacc_synt"/>
    <property type="match status" value="1"/>
</dbReference>
<gene>
    <name evidence="7" type="ORF">KDK_67100</name>
</gene>
<proteinExistence type="predicted"/>
<comment type="caution">
    <text evidence="7">The sequence shown here is derived from an EMBL/GenBank/DDBJ whole genome shotgun (WGS) entry which is preliminary data.</text>
</comment>
<dbReference type="InterPro" id="IPR002797">
    <property type="entry name" value="Polysacc_synth"/>
</dbReference>
<reference evidence="8" key="1">
    <citation type="submission" date="2018-12" db="EMBL/GenBank/DDBJ databases">
        <title>Tengunoibacter tsumagoiensis gen. nov., sp. nov., Dictyobacter kobayashii sp. nov., D. alpinus sp. nov., and D. joshuensis sp. nov. and description of Dictyobacteraceae fam. nov. within the order Ktedonobacterales isolated from Tengu-no-mugimeshi.</title>
        <authorList>
            <person name="Wang C.M."/>
            <person name="Zheng Y."/>
            <person name="Sakai Y."/>
            <person name="Toyoda A."/>
            <person name="Minakuchi Y."/>
            <person name="Abe K."/>
            <person name="Yokota A."/>
            <person name="Yabe S."/>
        </authorList>
    </citation>
    <scope>NUCLEOTIDE SEQUENCE [LARGE SCALE GENOMIC DNA]</scope>
    <source>
        <strain evidence="8">Uno11</strain>
    </source>
</reference>
<dbReference type="GO" id="GO:0005886">
    <property type="term" value="C:plasma membrane"/>
    <property type="evidence" value="ECO:0007669"/>
    <property type="project" value="UniProtKB-SubCell"/>
</dbReference>
<keyword evidence="3 6" id="KW-0812">Transmembrane</keyword>
<dbReference type="PANTHER" id="PTHR30250:SF11">
    <property type="entry name" value="O-ANTIGEN TRANSPORTER-RELATED"/>
    <property type="match status" value="1"/>
</dbReference>
<evidence type="ECO:0000313" key="7">
    <source>
        <dbReference type="EMBL" id="GCE22910.1"/>
    </source>
</evidence>
<feature type="transmembrane region" description="Helical" evidence="6">
    <location>
        <begin position="105"/>
        <end position="125"/>
    </location>
</feature>
<feature type="transmembrane region" description="Helical" evidence="6">
    <location>
        <begin position="357"/>
        <end position="377"/>
    </location>
</feature>
<dbReference type="RefSeq" id="WP_161977850.1">
    <property type="nucleotide sequence ID" value="NZ_BIFS01000002.1"/>
</dbReference>
<evidence type="ECO:0000313" key="8">
    <source>
        <dbReference type="Proteomes" id="UP000287188"/>
    </source>
</evidence>
<feature type="transmembrane region" description="Helical" evidence="6">
    <location>
        <begin position="486"/>
        <end position="504"/>
    </location>
</feature>
<evidence type="ECO:0000256" key="6">
    <source>
        <dbReference type="SAM" id="Phobius"/>
    </source>
</evidence>
<feature type="transmembrane region" description="Helical" evidence="6">
    <location>
        <begin position="146"/>
        <end position="166"/>
    </location>
</feature>
<feature type="transmembrane region" description="Helical" evidence="6">
    <location>
        <begin position="397"/>
        <end position="419"/>
    </location>
</feature>
<organism evidence="7 8">
    <name type="scientific">Dictyobacter kobayashii</name>
    <dbReference type="NCBI Taxonomy" id="2014872"/>
    <lineage>
        <taxon>Bacteria</taxon>
        <taxon>Bacillati</taxon>
        <taxon>Chloroflexota</taxon>
        <taxon>Ktedonobacteria</taxon>
        <taxon>Ktedonobacterales</taxon>
        <taxon>Dictyobacteraceae</taxon>
        <taxon>Dictyobacter</taxon>
    </lineage>
</organism>
<dbReference type="InterPro" id="IPR050833">
    <property type="entry name" value="Poly_Biosynth_Transport"/>
</dbReference>
<evidence type="ECO:0000256" key="1">
    <source>
        <dbReference type="ARBA" id="ARBA00004651"/>
    </source>
</evidence>
<protein>
    <submittedName>
        <fullName evidence="7">Uncharacterized protein</fullName>
    </submittedName>
</protein>
<dbReference type="PANTHER" id="PTHR30250">
    <property type="entry name" value="PST FAMILY PREDICTED COLANIC ACID TRANSPORTER"/>
    <property type="match status" value="1"/>
</dbReference>
<sequence>MSLMRARKRLARQNQSQIPFQPIGRSVKARMDKVLIDDRLVPECVVFPAPLQEELAALCTDMSEVVGGSTVASAGYLGSTLVRYITNIFMARMVSPGVYGMFGEIYSLTYILGWMAKLGFDVVFVRLLPSYRLQKAPELMVGLARFILWITIILGLLISLLFFVWTPRIALLFYHDTSCLLLLQETSLLIPLIALQTVITAGLQAFKEVLWKMCVERLVQPILTLLVLVVVFLLGWKMEGLSFSTIAGYAFSVLIGQFVLTKIIKQHTSRVRARYQARLWMALTLPMFFNGLVYALADTVNAILLGFLAMPSQAAGYLIAERAAMFVTMPMAALSVRYTPLIAEYYYHGLLTRIQQMYIAVTRWSVSLSLPIFLWFLVFRQSVLEGFGAEYVGYENVLIIVCIGFLVYAVLGPASYIFAMVGPPRLIMINSTLSIGANIALSFILILHYGALGAALGVFFSAIITYGMSFCWVSWRLKMQPFRWELYKPLVAGGIASLIGSLLLQCIQYETAGFRWLEILVAMVLFFCIYCYTLVLLRFCPEDLFVFARLFGKFGLRPLT</sequence>
<feature type="transmembrane region" description="Helical" evidence="6">
    <location>
        <begin position="426"/>
        <end position="446"/>
    </location>
</feature>
<feature type="transmembrane region" description="Helical" evidence="6">
    <location>
        <begin position="280"/>
        <end position="308"/>
    </location>
</feature>
<feature type="transmembrane region" description="Helical" evidence="6">
    <location>
        <begin position="314"/>
        <end position="336"/>
    </location>
</feature>
<keyword evidence="4 6" id="KW-1133">Transmembrane helix</keyword>
<keyword evidence="2" id="KW-1003">Cell membrane</keyword>
<dbReference type="AlphaFoldDB" id="A0A402AUV2"/>
<comment type="subcellular location">
    <subcellularLocation>
        <location evidence="1">Cell membrane</location>
        <topology evidence="1">Multi-pass membrane protein</topology>
    </subcellularLocation>
</comment>
<feature type="transmembrane region" description="Helical" evidence="6">
    <location>
        <begin position="218"/>
        <end position="236"/>
    </location>
</feature>
<evidence type="ECO:0000256" key="3">
    <source>
        <dbReference type="ARBA" id="ARBA00022692"/>
    </source>
</evidence>
<name>A0A402AUV2_9CHLR</name>
<feature type="transmembrane region" description="Helical" evidence="6">
    <location>
        <begin position="452"/>
        <end position="474"/>
    </location>
</feature>
<keyword evidence="8" id="KW-1185">Reference proteome</keyword>
<keyword evidence="5 6" id="KW-0472">Membrane</keyword>
<evidence type="ECO:0000256" key="5">
    <source>
        <dbReference type="ARBA" id="ARBA00023136"/>
    </source>
</evidence>
<evidence type="ECO:0000256" key="2">
    <source>
        <dbReference type="ARBA" id="ARBA00022475"/>
    </source>
</evidence>
<feature type="transmembrane region" description="Helical" evidence="6">
    <location>
        <begin position="516"/>
        <end position="537"/>
    </location>
</feature>
<dbReference type="EMBL" id="BIFS01000002">
    <property type="protein sequence ID" value="GCE22910.1"/>
    <property type="molecule type" value="Genomic_DNA"/>
</dbReference>